<dbReference type="PROSITE" id="PS50865">
    <property type="entry name" value="ZF_MYND_2"/>
    <property type="match status" value="1"/>
</dbReference>
<evidence type="ECO:0000313" key="6">
    <source>
        <dbReference type="EMBL" id="KAF2967779.1"/>
    </source>
</evidence>
<feature type="domain" description="MYND-type" evidence="5">
    <location>
        <begin position="21"/>
        <end position="62"/>
    </location>
</feature>
<evidence type="ECO:0000256" key="3">
    <source>
        <dbReference type="ARBA" id="ARBA00022833"/>
    </source>
</evidence>
<organism evidence="6 7">
    <name type="scientific">Xylaria multiplex</name>
    <dbReference type="NCBI Taxonomy" id="323545"/>
    <lineage>
        <taxon>Eukaryota</taxon>
        <taxon>Fungi</taxon>
        <taxon>Dikarya</taxon>
        <taxon>Ascomycota</taxon>
        <taxon>Pezizomycotina</taxon>
        <taxon>Sordariomycetes</taxon>
        <taxon>Xylariomycetidae</taxon>
        <taxon>Xylariales</taxon>
        <taxon>Xylariaceae</taxon>
        <taxon>Xylaria</taxon>
    </lineage>
</organism>
<dbReference type="InParanoid" id="A0A7C8J054"/>
<accession>A0A7C8J054</accession>
<dbReference type="InterPro" id="IPR002893">
    <property type="entry name" value="Znf_MYND"/>
</dbReference>
<keyword evidence="7" id="KW-1185">Reference proteome</keyword>
<dbReference type="Gene3D" id="6.10.140.2220">
    <property type="match status" value="1"/>
</dbReference>
<dbReference type="GO" id="GO:0008270">
    <property type="term" value="F:zinc ion binding"/>
    <property type="evidence" value="ECO:0007669"/>
    <property type="project" value="UniProtKB-KW"/>
</dbReference>
<dbReference type="SUPFAM" id="SSF144232">
    <property type="entry name" value="HIT/MYND zinc finger-like"/>
    <property type="match status" value="1"/>
</dbReference>
<dbReference type="AlphaFoldDB" id="A0A7C8J054"/>
<evidence type="ECO:0000256" key="4">
    <source>
        <dbReference type="PROSITE-ProRule" id="PRU00134"/>
    </source>
</evidence>
<comment type="caution">
    <text evidence="6">The sequence shown here is derived from an EMBL/GenBank/DDBJ whole genome shotgun (WGS) entry which is preliminary data.</text>
</comment>
<dbReference type="OrthoDB" id="5952526at2759"/>
<gene>
    <name evidence="6" type="ORF">GQX73_g5825</name>
</gene>
<evidence type="ECO:0000256" key="1">
    <source>
        <dbReference type="ARBA" id="ARBA00022723"/>
    </source>
</evidence>
<name>A0A7C8J054_9PEZI</name>
<dbReference type="Proteomes" id="UP000481858">
    <property type="component" value="Unassembled WGS sequence"/>
</dbReference>
<keyword evidence="3" id="KW-0862">Zinc</keyword>
<reference evidence="6 7" key="1">
    <citation type="submission" date="2019-12" db="EMBL/GenBank/DDBJ databases">
        <title>Draft genome sequence of the ascomycete Xylaria multiplex DSM 110363.</title>
        <authorList>
            <person name="Buettner E."/>
            <person name="Kellner H."/>
        </authorList>
    </citation>
    <scope>NUCLEOTIDE SEQUENCE [LARGE SCALE GENOMIC DNA]</scope>
    <source>
        <strain evidence="6 7">DSM 110363</strain>
    </source>
</reference>
<sequence length="444" mass="51150">MPSEADIIQYKGPVGCLRHRCPLCPSPSATSSRLLRCAGCRAFRYCSREHQVAHRPQHKSDCTKIKSARAKLDREDRKVRNATVDFMTPANAFETHVGHFWGLLNTRDYMRARFGLARPLFVLGTLDSVSEGLEHVRDMLRLCRSDNMGLRDIVPFTMLRLDLDQEAYDFIKWWVTCDPDGTYNWGDMTLPYLNIHGADVLEDPSFLLGEYSSLNFTIALLILKLKLLVDIRNLKITRKVLAQSRLPFELRAQIEQDVVRSPLSAKLRKEPHASLIRTEMKLLNHVRQIGACIVEINDHFIFNLFEPVEVLCYNPESYSRGSIEETALTMQNSYATWWETEGVLDLLKDARACAARDSELEIEDWMKDEKARKGRTATEFLADMSVNRIWGYLDYAVENASYLGPWSERPSERRAKESEEIWERIMAEEAKFDDQASTDEEISI</sequence>
<evidence type="ECO:0000256" key="2">
    <source>
        <dbReference type="ARBA" id="ARBA00022771"/>
    </source>
</evidence>
<keyword evidence="1" id="KW-0479">Metal-binding</keyword>
<protein>
    <recommendedName>
        <fullName evidence="5">MYND-type domain-containing protein</fullName>
    </recommendedName>
</protein>
<evidence type="ECO:0000313" key="7">
    <source>
        <dbReference type="Proteomes" id="UP000481858"/>
    </source>
</evidence>
<dbReference type="EMBL" id="WUBL01000062">
    <property type="protein sequence ID" value="KAF2967779.1"/>
    <property type="molecule type" value="Genomic_DNA"/>
</dbReference>
<dbReference type="Pfam" id="PF01753">
    <property type="entry name" value="zf-MYND"/>
    <property type="match status" value="1"/>
</dbReference>
<keyword evidence="2 4" id="KW-0863">Zinc-finger</keyword>
<evidence type="ECO:0000259" key="5">
    <source>
        <dbReference type="PROSITE" id="PS50865"/>
    </source>
</evidence>
<proteinExistence type="predicted"/>